<dbReference type="PANTHER" id="PTHR45745:SF1">
    <property type="entry name" value="PHOSPHOGLUCOMUTASE 2B-RELATED"/>
    <property type="match status" value="1"/>
</dbReference>
<dbReference type="InterPro" id="IPR016066">
    <property type="entry name" value="A-D-PHexomutase_CS"/>
</dbReference>
<reference evidence="11 12" key="1">
    <citation type="submission" date="2016-03" db="EMBL/GenBank/DDBJ databases">
        <title>Genome sequence of Pontibacter sp. nov., of the family cytophagaceae, isolated from marine sediment of the Yellow Sea, China.</title>
        <authorList>
            <person name="Zhang G."/>
            <person name="Zhang R."/>
        </authorList>
    </citation>
    <scope>NUCLEOTIDE SEQUENCE [LARGE SCALE GENOMIC DNA]</scope>
    <source>
        <strain evidence="11 12">S10-8</strain>
    </source>
</reference>
<dbReference type="InterPro" id="IPR016055">
    <property type="entry name" value="A-D-PHexomutase_a/b/a-I/II/III"/>
</dbReference>
<dbReference type="GO" id="GO:0000287">
    <property type="term" value="F:magnesium ion binding"/>
    <property type="evidence" value="ECO:0007669"/>
    <property type="project" value="InterPro"/>
</dbReference>
<evidence type="ECO:0000313" key="12">
    <source>
        <dbReference type="Proteomes" id="UP000186551"/>
    </source>
</evidence>
<dbReference type="AlphaFoldDB" id="A0A1Q5PDL3"/>
<dbReference type="STRING" id="1797110.A3841_18410"/>
<evidence type="ECO:0000256" key="4">
    <source>
        <dbReference type="ARBA" id="ARBA00022723"/>
    </source>
</evidence>
<dbReference type="InterPro" id="IPR005844">
    <property type="entry name" value="A-D-PHexomutase_a/b/a-I"/>
</dbReference>
<gene>
    <name evidence="11" type="ORF">A3841_18410</name>
</gene>
<evidence type="ECO:0000259" key="8">
    <source>
        <dbReference type="Pfam" id="PF02878"/>
    </source>
</evidence>
<organism evidence="11 12">
    <name type="scientific">Pontibacter flavimaris</name>
    <dbReference type="NCBI Taxonomy" id="1797110"/>
    <lineage>
        <taxon>Bacteria</taxon>
        <taxon>Pseudomonadati</taxon>
        <taxon>Bacteroidota</taxon>
        <taxon>Cytophagia</taxon>
        <taxon>Cytophagales</taxon>
        <taxon>Hymenobacteraceae</taxon>
        <taxon>Pontibacter</taxon>
    </lineage>
</organism>
<dbReference type="RefSeq" id="WP_073852400.1">
    <property type="nucleotide sequence ID" value="NZ_LVWA01000005.1"/>
</dbReference>
<feature type="domain" description="Alpha-D-phosphohexomutase alpha/beta/alpha" evidence="9">
    <location>
        <begin position="208"/>
        <end position="313"/>
    </location>
</feature>
<dbReference type="GO" id="GO:0006166">
    <property type="term" value="P:purine ribonucleoside salvage"/>
    <property type="evidence" value="ECO:0007669"/>
    <property type="project" value="TreeGrafter"/>
</dbReference>
<sequence>MIDATIKQKIDRWLSGSYDQDTKSEISGMLERNEYEALSDAFYKDLEFGTGGLRGIMGAGSNRMNRYTLGMATQGLCNYLKQSFPGEQVKVAIAHDCRNNSDVFARIAAEIFSANGIKVYLFEALRPTPELSFAIRHLGCQSGVVVTASHNPKEYNGYKVYWNDGAQVTAPHDKNIIGEVNKITSIDEVKFEPNPALIELIGQELDEAYMQEVLKLSVSQEAIRRQHDLKIVFSSIHGTGITLVPEVLKRFGFTNVHVVEEQAEPNGDFPTVVYPNPEEKEAMTLALNKAKEIDADLVLATDPDSDRVGIAVKNQEGDFVLLNGNQTGALLINYLLQAWQKAGKLTGKEYVVKTIVTTDLIKEIADSYNVTMYETLTGFKYIAQLIREKEGQEVYIGGGEESYGYMIGDFVRDKDAISACALIAEMAAVAKDNGQSLFEMMLAMYEKYNFYKEELVSITKKGMRGAEEIQQMMADMRSNPPKQIAGSDVVEVRDYKMSTRKLILTGEEQKLDLESSNVLQYLTKDGSKISARPSGTEPKIKFYISVNEPLASAADYHATEQKLNQKIEQMLQDLKLK</sequence>
<keyword evidence="3" id="KW-0597">Phosphoprotein</keyword>
<dbReference type="GO" id="GO:0008973">
    <property type="term" value="F:phosphopentomutase activity"/>
    <property type="evidence" value="ECO:0007669"/>
    <property type="project" value="TreeGrafter"/>
</dbReference>
<evidence type="ECO:0000256" key="2">
    <source>
        <dbReference type="ARBA" id="ARBA00010231"/>
    </source>
</evidence>
<feature type="domain" description="Alpha-D-phosphohexomutase alpha/beta/alpha" evidence="10">
    <location>
        <begin position="323"/>
        <end position="448"/>
    </location>
</feature>
<proteinExistence type="inferred from homology"/>
<accession>A0A1Q5PDL3</accession>
<dbReference type="Gene3D" id="3.40.120.10">
    <property type="entry name" value="Alpha-D-Glucose-1,6-Bisphosphate, subunit A, domain 3"/>
    <property type="match status" value="3"/>
</dbReference>
<evidence type="ECO:0000256" key="5">
    <source>
        <dbReference type="ARBA" id="ARBA00022842"/>
    </source>
</evidence>
<evidence type="ECO:0000259" key="10">
    <source>
        <dbReference type="Pfam" id="PF02880"/>
    </source>
</evidence>
<comment type="similarity">
    <text evidence="2 7">Belongs to the phosphohexose mutase family.</text>
</comment>
<dbReference type="InterPro" id="IPR005841">
    <property type="entry name" value="Alpha-D-phosphohexomutase_SF"/>
</dbReference>
<comment type="caution">
    <text evidence="11">The sequence shown here is derived from an EMBL/GenBank/DDBJ whole genome shotgun (WGS) entry which is preliminary data.</text>
</comment>
<dbReference type="PANTHER" id="PTHR45745">
    <property type="entry name" value="PHOSPHOMANNOMUTASE 45A"/>
    <property type="match status" value="1"/>
</dbReference>
<protein>
    <submittedName>
        <fullName evidence="11">Phosphoglucomutase</fullName>
    </submittedName>
</protein>
<keyword evidence="6" id="KW-0413">Isomerase</keyword>
<keyword evidence="12" id="KW-1185">Reference proteome</keyword>
<evidence type="ECO:0000256" key="3">
    <source>
        <dbReference type="ARBA" id="ARBA00022553"/>
    </source>
</evidence>
<name>A0A1Q5PDL3_9BACT</name>
<evidence type="ECO:0000256" key="6">
    <source>
        <dbReference type="ARBA" id="ARBA00023235"/>
    </source>
</evidence>
<comment type="cofactor">
    <cofactor evidence="1">
        <name>Mg(2+)</name>
        <dbReference type="ChEBI" id="CHEBI:18420"/>
    </cofactor>
</comment>
<dbReference type="Gene3D" id="3.30.310.50">
    <property type="entry name" value="Alpha-D-phosphohexomutase, C-terminal domain"/>
    <property type="match status" value="1"/>
</dbReference>
<dbReference type="InterPro" id="IPR005846">
    <property type="entry name" value="A-D-PHexomutase_a/b/a-III"/>
</dbReference>
<dbReference type="Pfam" id="PF02880">
    <property type="entry name" value="PGM_PMM_III"/>
    <property type="match status" value="1"/>
</dbReference>
<dbReference type="GO" id="GO:0005975">
    <property type="term" value="P:carbohydrate metabolic process"/>
    <property type="evidence" value="ECO:0007669"/>
    <property type="project" value="InterPro"/>
</dbReference>
<feature type="domain" description="Alpha-D-phosphohexomutase alpha/beta/alpha" evidence="8">
    <location>
        <begin position="47"/>
        <end position="185"/>
    </location>
</feature>
<dbReference type="InterPro" id="IPR005845">
    <property type="entry name" value="A-D-PHexomutase_a/b/a-II"/>
</dbReference>
<dbReference type="SUPFAM" id="SSF55957">
    <property type="entry name" value="Phosphoglucomutase, C-terminal domain"/>
    <property type="match status" value="1"/>
</dbReference>
<evidence type="ECO:0000313" key="11">
    <source>
        <dbReference type="EMBL" id="OKL40297.1"/>
    </source>
</evidence>
<evidence type="ECO:0000256" key="1">
    <source>
        <dbReference type="ARBA" id="ARBA00001946"/>
    </source>
</evidence>
<keyword evidence="5 7" id="KW-0460">Magnesium</keyword>
<evidence type="ECO:0000256" key="7">
    <source>
        <dbReference type="RuleBase" id="RU004326"/>
    </source>
</evidence>
<keyword evidence="4 7" id="KW-0479">Metal-binding</keyword>
<dbReference type="OrthoDB" id="9806956at2"/>
<dbReference type="PRINTS" id="PR00509">
    <property type="entry name" value="PGMPMM"/>
</dbReference>
<dbReference type="Pfam" id="PF02878">
    <property type="entry name" value="PGM_PMM_I"/>
    <property type="match status" value="1"/>
</dbReference>
<dbReference type="Proteomes" id="UP000186551">
    <property type="component" value="Unassembled WGS sequence"/>
</dbReference>
<dbReference type="EMBL" id="LVWA01000005">
    <property type="protein sequence ID" value="OKL40297.1"/>
    <property type="molecule type" value="Genomic_DNA"/>
</dbReference>
<dbReference type="InterPro" id="IPR036900">
    <property type="entry name" value="A-D-PHexomutase_C_sf"/>
</dbReference>
<dbReference type="CDD" id="cd05799">
    <property type="entry name" value="PGM2"/>
    <property type="match status" value="1"/>
</dbReference>
<evidence type="ECO:0000259" key="9">
    <source>
        <dbReference type="Pfam" id="PF02879"/>
    </source>
</evidence>
<dbReference type="Pfam" id="PF02879">
    <property type="entry name" value="PGM_PMM_II"/>
    <property type="match status" value="1"/>
</dbReference>
<dbReference type="SUPFAM" id="SSF53738">
    <property type="entry name" value="Phosphoglucomutase, first 3 domains"/>
    <property type="match status" value="3"/>
</dbReference>
<dbReference type="PROSITE" id="PS00710">
    <property type="entry name" value="PGM_PMM"/>
    <property type="match status" value="1"/>
</dbReference>